<evidence type="ECO:0000313" key="2">
    <source>
        <dbReference type="EMBL" id="KAG6947635.1"/>
    </source>
</evidence>
<feature type="region of interest" description="Disordered" evidence="1">
    <location>
        <begin position="1"/>
        <end position="30"/>
    </location>
</feature>
<dbReference type="Proteomes" id="UP000709295">
    <property type="component" value="Unassembled WGS sequence"/>
</dbReference>
<sequence>MAKRGLRSEPVATRKRRRLAVAADTSSSTSTYNGAVAFKHAWKELLKDGLTSKPPPLQSLEDRYRYIRPGGDP</sequence>
<dbReference type="EMBL" id="JAENGY010001679">
    <property type="protein sequence ID" value="KAG6947635.1"/>
    <property type="molecule type" value="Genomic_DNA"/>
</dbReference>
<accession>A0A8J5MDE4</accession>
<protein>
    <submittedName>
        <fullName evidence="2">Uncharacterized protein</fullName>
    </submittedName>
</protein>
<comment type="caution">
    <text evidence="2">The sequence shown here is derived from an EMBL/GenBank/DDBJ whole genome shotgun (WGS) entry which is preliminary data.</text>
</comment>
<evidence type="ECO:0000313" key="3">
    <source>
        <dbReference type="Proteomes" id="UP000709295"/>
    </source>
</evidence>
<dbReference type="AlphaFoldDB" id="A0A8J5MDE4"/>
<keyword evidence="3" id="KW-1185">Reference proteome</keyword>
<evidence type="ECO:0000256" key="1">
    <source>
        <dbReference type="SAM" id="MobiDB-lite"/>
    </source>
</evidence>
<organism evidence="2 3">
    <name type="scientific">Phytophthora aleatoria</name>
    <dbReference type="NCBI Taxonomy" id="2496075"/>
    <lineage>
        <taxon>Eukaryota</taxon>
        <taxon>Sar</taxon>
        <taxon>Stramenopiles</taxon>
        <taxon>Oomycota</taxon>
        <taxon>Peronosporomycetes</taxon>
        <taxon>Peronosporales</taxon>
        <taxon>Peronosporaceae</taxon>
        <taxon>Phytophthora</taxon>
    </lineage>
</organism>
<name>A0A8J5MDE4_9STRA</name>
<reference evidence="2" key="1">
    <citation type="submission" date="2021-01" db="EMBL/GenBank/DDBJ databases">
        <title>Phytophthora aleatoria, a newly-described species from Pinus radiata is distinct from Phytophthora cactorum isolates based on comparative genomics.</title>
        <authorList>
            <person name="Mcdougal R."/>
            <person name="Panda P."/>
            <person name="Williams N."/>
            <person name="Studholme D.J."/>
        </authorList>
    </citation>
    <scope>NUCLEOTIDE SEQUENCE</scope>
    <source>
        <strain evidence="2">NZFS 4037</strain>
    </source>
</reference>
<proteinExistence type="predicted"/>
<gene>
    <name evidence="2" type="ORF">JG688_00015452</name>
</gene>
<feature type="region of interest" description="Disordered" evidence="1">
    <location>
        <begin position="49"/>
        <end position="73"/>
    </location>
</feature>